<evidence type="ECO:0000256" key="2">
    <source>
        <dbReference type="ARBA" id="ARBA00023015"/>
    </source>
</evidence>
<dbReference type="Gene3D" id="1.10.10.10">
    <property type="entry name" value="Winged helix-like DNA-binding domain superfamily/Winged helix DNA-binding domain"/>
    <property type="match status" value="1"/>
</dbReference>
<name>A0ABX8TTV0_9ACTN</name>
<proteinExistence type="inferred from homology"/>
<evidence type="ECO:0000256" key="1">
    <source>
        <dbReference type="ARBA" id="ARBA00009437"/>
    </source>
</evidence>
<dbReference type="SUPFAM" id="SSF53850">
    <property type="entry name" value="Periplasmic binding protein-like II"/>
    <property type="match status" value="1"/>
</dbReference>
<evidence type="ECO:0000313" key="7">
    <source>
        <dbReference type="Proteomes" id="UP000824681"/>
    </source>
</evidence>
<keyword evidence="4" id="KW-0804">Transcription</keyword>
<dbReference type="PANTHER" id="PTHR30346">
    <property type="entry name" value="TRANSCRIPTIONAL DUAL REGULATOR HCAR-RELATED"/>
    <property type="match status" value="1"/>
</dbReference>
<evidence type="ECO:0000256" key="3">
    <source>
        <dbReference type="ARBA" id="ARBA00023125"/>
    </source>
</evidence>
<organism evidence="6 7">
    <name type="scientific">Nonomuraea coxensis DSM 45129</name>
    <dbReference type="NCBI Taxonomy" id="1122611"/>
    <lineage>
        <taxon>Bacteria</taxon>
        <taxon>Bacillati</taxon>
        <taxon>Actinomycetota</taxon>
        <taxon>Actinomycetes</taxon>
        <taxon>Streptosporangiales</taxon>
        <taxon>Streptosporangiaceae</taxon>
        <taxon>Nonomuraea</taxon>
    </lineage>
</organism>
<keyword evidence="7" id="KW-1185">Reference proteome</keyword>
<gene>
    <name evidence="6" type="primary">gltC3</name>
    <name evidence="6" type="ORF">Nocox_06295</name>
</gene>
<dbReference type="PROSITE" id="PS50931">
    <property type="entry name" value="HTH_LYSR"/>
    <property type="match status" value="1"/>
</dbReference>
<dbReference type="Pfam" id="PF03466">
    <property type="entry name" value="LysR_substrate"/>
    <property type="match status" value="1"/>
</dbReference>
<dbReference type="Proteomes" id="UP000824681">
    <property type="component" value="Chromosome"/>
</dbReference>
<evidence type="ECO:0000256" key="4">
    <source>
        <dbReference type="ARBA" id="ARBA00023163"/>
    </source>
</evidence>
<evidence type="ECO:0000259" key="5">
    <source>
        <dbReference type="PROSITE" id="PS50931"/>
    </source>
</evidence>
<evidence type="ECO:0000313" key="6">
    <source>
        <dbReference type="EMBL" id="QYC38886.1"/>
    </source>
</evidence>
<comment type="similarity">
    <text evidence="1">Belongs to the LysR transcriptional regulatory family.</text>
</comment>
<protein>
    <submittedName>
        <fullName evidence="6">HTH-type transcriptional regulator GltC</fullName>
    </submittedName>
</protein>
<keyword evidence="3" id="KW-0238">DNA-binding</keyword>
<dbReference type="InterPro" id="IPR005119">
    <property type="entry name" value="LysR_subst-bd"/>
</dbReference>
<dbReference type="InterPro" id="IPR000847">
    <property type="entry name" value="LysR_HTH_N"/>
</dbReference>
<reference evidence="6 7" key="1">
    <citation type="journal article" date="2021" name="ACS Chem. Biol.">
        <title>Genomic-Led Discovery of a Novel Glycopeptide Antibiotic by Nonomuraea coxensis DSM 45129.</title>
        <authorList>
            <person name="Yushchuk O."/>
            <person name="Vior N.M."/>
            <person name="Andreo-Vidal A."/>
            <person name="Berini F."/>
            <person name="Ruckert C."/>
            <person name="Busche T."/>
            <person name="Binda E."/>
            <person name="Kalinowski J."/>
            <person name="Truman A.W."/>
            <person name="Marinelli F."/>
        </authorList>
    </citation>
    <scope>NUCLEOTIDE SEQUENCE [LARGE SCALE GENOMIC DNA]</scope>
    <source>
        <strain evidence="6 7">DSM 45129</strain>
    </source>
</reference>
<dbReference type="Pfam" id="PF00126">
    <property type="entry name" value="HTH_1"/>
    <property type="match status" value="1"/>
</dbReference>
<dbReference type="InterPro" id="IPR036390">
    <property type="entry name" value="WH_DNA-bd_sf"/>
</dbReference>
<dbReference type="Gene3D" id="3.40.190.290">
    <property type="match status" value="1"/>
</dbReference>
<feature type="domain" description="HTH lysR-type" evidence="5">
    <location>
        <begin position="7"/>
        <end position="64"/>
    </location>
</feature>
<keyword evidence="2" id="KW-0805">Transcription regulation</keyword>
<dbReference type="PANTHER" id="PTHR30346:SF29">
    <property type="entry name" value="LYSR SUBSTRATE-BINDING"/>
    <property type="match status" value="1"/>
</dbReference>
<accession>A0ABX8TTV0</accession>
<dbReference type="CDD" id="cd08423">
    <property type="entry name" value="PBP2_LTTR_like_6"/>
    <property type="match status" value="1"/>
</dbReference>
<dbReference type="SUPFAM" id="SSF46785">
    <property type="entry name" value="Winged helix' DNA-binding domain"/>
    <property type="match status" value="1"/>
</dbReference>
<dbReference type="EMBL" id="CP068985">
    <property type="protein sequence ID" value="QYC38886.1"/>
    <property type="molecule type" value="Genomic_DNA"/>
</dbReference>
<dbReference type="InterPro" id="IPR036388">
    <property type="entry name" value="WH-like_DNA-bd_sf"/>
</dbReference>
<sequence length="315" mass="33543">MYYRPVLDVHRLMVLRSVVETGSIQAAAAHLGYTPSAISQHLATLQRETGTVLMERIGRGIRPTEAGRLLAAHAGRIQSQISAAETALADLRAGKTQRLVVRYFATAGAVLIPPIMADFSRRFPDVRVELRLGKGLDNEGADAEIVVLPGTAGVPAGFRAIHLLDDPYVVVLPSSHPLAEVEVVDLARLAGEPWIDNEWPSTLCREIVLDACGAAGFSPHFVVEAHDYSSAVAFVAAGLGVTVLPQLALGAIPTGNLTCRPITRPVPRREIYVVVREYAADHPALAAFLTLLQASAAERCAPIAAGSPRRPPGQA</sequence>